<keyword evidence="4" id="KW-1185">Reference proteome</keyword>
<evidence type="ECO:0000313" key="4">
    <source>
        <dbReference type="Proteomes" id="UP000242877"/>
    </source>
</evidence>
<dbReference type="AlphaFoldDB" id="A0A168DV25"/>
<name>A0A168DV25_9EURO</name>
<dbReference type="VEuPathDB" id="FungiDB:AAP_00405"/>
<dbReference type="EMBL" id="AZGZ01000001">
    <property type="protein sequence ID" value="KZZ98144.1"/>
    <property type="molecule type" value="Genomic_DNA"/>
</dbReference>
<feature type="compositionally biased region" description="Basic and acidic residues" evidence="1">
    <location>
        <begin position="24"/>
        <end position="51"/>
    </location>
</feature>
<feature type="transmembrane region" description="Helical" evidence="2">
    <location>
        <begin position="193"/>
        <end position="214"/>
    </location>
</feature>
<feature type="transmembrane region" description="Helical" evidence="2">
    <location>
        <begin position="121"/>
        <end position="143"/>
    </location>
</feature>
<accession>A0A168DV25</accession>
<protein>
    <submittedName>
        <fullName evidence="3">Uncharacterized protein</fullName>
    </submittedName>
</protein>
<feature type="transmembrane region" description="Helical" evidence="2">
    <location>
        <begin position="78"/>
        <end position="101"/>
    </location>
</feature>
<dbReference type="Proteomes" id="UP000242877">
    <property type="component" value="Unassembled WGS sequence"/>
</dbReference>
<keyword evidence="2" id="KW-1133">Transmembrane helix</keyword>
<organism evidence="3 4">
    <name type="scientific">Ascosphaera apis ARSEF 7405</name>
    <dbReference type="NCBI Taxonomy" id="392613"/>
    <lineage>
        <taxon>Eukaryota</taxon>
        <taxon>Fungi</taxon>
        <taxon>Dikarya</taxon>
        <taxon>Ascomycota</taxon>
        <taxon>Pezizomycotina</taxon>
        <taxon>Eurotiomycetes</taxon>
        <taxon>Eurotiomycetidae</taxon>
        <taxon>Onygenales</taxon>
        <taxon>Ascosphaeraceae</taxon>
        <taxon>Ascosphaera</taxon>
    </lineage>
</organism>
<evidence type="ECO:0000256" key="2">
    <source>
        <dbReference type="SAM" id="Phobius"/>
    </source>
</evidence>
<keyword evidence="2" id="KW-0472">Membrane</keyword>
<reference evidence="3 4" key="1">
    <citation type="journal article" date="2016" name="Genome Biol. Evol.">
        <title>Divergent and convergent evolution of fungal pathogenicity.</title>
        <authorList>
            <person name="Shang Y."/>
            <person name="Xiao G."/>
            <person name="Zheng P."/>
            <person name="Cen K."/>
            <person name="Zhan S."/>
            <person name="Wang C."/>
        </authorList>
    </citation>
    <scope>NUCLEOTIDE SEQUENCE [LARGE SCALE GENOMIC DNA]</scope>
    <source>
        <strain evidence="3 4">ARSEF 7405</strain>
    </source>
</reference>
<proteinExistence type="predicted"/>
<feature type="region of interest" description="Disordered" evidence="1">
    <location>
        <begin position="1"/>
        <end position="59"/>
    </location>
</feature>
<dbReference type="OrthoDB" id="10476112at2759"/>
<evidence type="ECO:0000256" key="1">
    <source>
        <dbReference type="SAM" id="MobiDB-lite"/>
    </source>
</evidence>
<gene>
    <name evidence="3" type="ORF">AAP_00405</name>
</gene>
<feature type="transmembrane region" description="Helical" evidence="2">
    <location>
        <begin position="155"/>
        <end position="173"/>
    </location>
</feature>
<sequence length="225" mass="24765">MPAQRQPPAGKASSPSKNRRKNARRDASTRAEEIVNTVKEETTDKIKTAKETKHKSKHDKPETHKFIIDTHNLGAWRFIYMAFVGIIAFATGTAIGLRTLLAIPEYSASIVAEKGAVKSSSIYIAVSLVLLAVSLILLLIFSFFLMESARWRQKLAVKSVLVSYPLGICNGLIFGHNICYAAGLTRSDCSGAVVGLLLLSYVIMILAKMLFLILKDVIGWEEIEV</sequence>
<comment type="caution">
    <text evidence="3">The sequence shown here is derived from an EMBL/GenBank/DDBJ whole genome shotgun (WGS) entry which is preliminary data.</text>
</comment>
<keyword evidence="2" id="KW-0812">Transmembrane</keyword>
<evidence type="ECO:0000313" key="3">
    <source>
        <dbReference type="EMBL" id="KZZ98144.1"/>
    </source>
</evidence>